<dbReference type="AlphaFoldDB" id="A0A4S2FT74"/>
<proteinExistence type="predicted"/>
<protein>
    <submittedName>
        <fullName evidence="2">Uncharacterized protein</fullName>
    </submittedName>
</protein>
<evidence type="ECO:0000313" key="3">
    <source>
        <dbReference type="Proteomes" id="UP000310760"/>
    </source>
</evidence>
<evidence type="ECO:0000256" key="1">
    <source>
        <dbReference type="SAM" id="MobiDB-lite"/>
    </source>
</evidence>
<dbReference type="EMBL" id="SRYJ01000005">
    <property type="protein sequence ID" value="TGY72477.1"/>
    <property type="molecule type" value="Genomic_DNA"/>
</dbReference>
<evidence type="ECO:0000313" key="2">
    <source>
        <dbReference type="EMBL" id="TGY72477.1"/>
    </source>
</evidence>
<reference evidence="2 3" key="1">
    <citation type="submission" date="2019-04" db="EMBL/GenBank/DDBJ databases">
        <title>Microbes associate with the intestines of laboratory mice.</title>
        <authorList>
            <person name="Navarre W."/>
            <person name="Wong E."/>
            <person name="Huang K."/>
            <person name="Tropini C."/>
            <person name="Ng K."/>
            <person name="Yu B."/>
        </authorList>
    </citation>
    <scope>NUCLEOTIDE SEQUENCE [LARGE SCALE GENOMIC DNA]</scope>
    <source>
        <strain evidence="2 3">NM22_B1</strain>
    </source>
</reference>
<accession>A0A4S2FT74</accession>
<gene>
    <name evidence="2" type="ORF">E5339_02985</name>
</gene>
<organism evidence="2 3">
    <name type="scientific">Phocaeicola sartorii</name>
    <dbReference type="NCBI Taxonomy" id="671267"/>
    <lineage>
        <taxon>Bacteria</taxon>
        <taxon>Pseudomonadati</taxon>
        <taxon>Bacteroidota</taxon>
        <taxon>Bacteroidia</taxon>
        <taxon>Bacteroidales</taxon>
        <taxon>Bacteroidaceae</taxon>
        <taxon>Phocaeicola</taxon>
    </lineage>
</organism>
<name>A0A4S2FT74_9BACT</name>
<sequence length="89" mass="9652">MNVAQQSDEGGFSVQTNRASCVLVRQKVFCPTRTNLPAPGAGESAPKLRILEKKKSTNQQSHALWRKQQGQGQAGNPRMTRRTASTASA</sequence>
<dbReference type="Proteomes" id="UP000310760">
    <property type="component" value="Unassembled WGS sequence"/>
</dbReference>
<feature type="region of interest" description="Disordered" evidence="1">
    <location>
        <begin position="52"/>
        <end position="89"/>
    </location>
</feature>
<comment type="caution">
    <text evidence="2">The sequence shown here is derived from an EMBL/GenBank/DDBJ whole genome shotgun (WGS) entry which is preliminary data.</text>
</comment>